<accession>A0AAN7DJQ1</accession>
<dbReference type="CDD" id="cd09917">
    <property type="entry name" value="F-box_SF"/>
    <property type="match status" value="1"/>
</dbReference>
<dbReference type="EMBL" id="JASEJX010000012">
    <property type="protein sequence ID" value="KAK4518686.1"/>
    <property type="molecule type" value="Genomic_DNA"/>
</dbReference>
<dbReference type="RefSeq" id="XP_064685352.1">
    <property type="nucleotide sequence ID" value="XM_064828150.1"/>
</dbReference>
<evidence type="ECO:0000313" key="3">
    <source>
        <dbReference type="Proteomes" id="UP001304243"/>
    </source>
</evidence>
<name>A0AAN7DJQ1_9FUNG</name>
<feature type="domain" description="F-box" evidence="1">
    <location>
        <begin position="2"/>
        <end position="47"/>
    </location>
</feature>
<dbReference type="Gene3D" id="3.80.10.10">
    <property type="entry name" value="Ribonuclease Inhibitor"/>
    <property type="match status" value="1"/>
</dbReference>
<protein>
    <recommendedName>
        <fullName evidence="1">F-box domain-containing protein</fullName>
    </recommendedName>
</protein>
<keyword evidence="3" id="KW-1185">Reference proteome</keyword>
<dbReference type="GeneID" id="89952594"/>
<dbReference type="SUPFAM" id="SSF81383">
    <property type="entry name" value="F-box domain"/>
    <property type="match status" value="1"/>
</dbReference>
<dbReference type="InterPro" id="IPR032675">
    <property type="entry name" value="LRR_dom_sf"/>
</dbReference>
<dbReference type="SMART" id="SM00256">
    <property type="entry name" value="FBOX"/>
    <property type="match status" value="1"/>
</dbReference>
<proteinExistence type="predicted"/>
<evidence type="ECO:0000259" key="1">
    <source>
        <dbReference type="PROSITE" id="PS50181"/>
    </source>
</evidence>
<dbReference type="Proteomes" id="UP001304243">
    <property type="component" value="Unassembled WGS sequence"/>
</dbReference>
<dbReference type="Pfam" id="PF00646">
    <property type="entry name" value="F-box"/>
    <property type="match status" value="1"/>
</dbReference>
<comment type="caution">
    <text evidence="2">The sequence shown here is derived from an EMBL/GenBank/DDBJ whole genome shotgun (WGS) entry which is preliminary data.</text>
</comment>
<dbReference type="InterPro" id="IPR036047">
    <property type="entry name" value="F-box-like_dom_sf"/>
</dbReference>
<dbReference type="PROSITE" id="PS50181">
    <property type="entry name" value="FBOX"/>
    <property type="match status" value="1"/>
</dbReference>
<sequence length="382" mass="44803">MGTTINDLPLEIIEIICLHLWSMDLAQVSLVCHKWHQAVGIKPFKKVGLTTERNLDRFIDILEDSPFPYGALVERIHFDIFQVFFTRTFAVNVKKLLYFCPNVQFITSNKVISTAVLQELLSLPKDTELNRLKTIPIVSYSLCYNLCARRFSQSLIELDLQNFASDKQLVLNHGFPNLKRLTLRSADKPFDLIDSVLTKSDHLEYLNFDLASSRFSIPSSAIDKCYPSLLELTMLFKEEYSFDYRALNTFFFRFIKLEKLTMSIFDAINDNQPLDQLYAFRDFITWVNTVHDSKICIKNVKPENLLTYLKYIYNTIPPHKESWKTKIVFLRSLYYRGSIITYSTHTGYRERTFAITLDNYFARNFVCNYLNKLQMPFTVYIQ</sequence>
<reference evidence="2 3" key="1">
    <citation type="submission" date="2022-11" db="EMBL/GenBank/DDBJ databases">
        <title>Mucor velutinosus strain NIH1002 WGS.</title>
        <authorList>
            <person name="Subramanian P."/>
            <person name="Mullikin J.C."/>
            <person name="Segre J.A."/>
            <person name="Zelazny A.M."/>
        </authorList>
    </citation>
    <scope>NUCLEOTIDE SEQUENCE [LARGE SCALE GENOMIC DNA]</scope>
    <source>
        <strain evidence="2 3">NIH1002</strain>
    </source>
</reference>
<dbReference type="AlphaFoldDB" id="A0AAN7DJQ1"/>
<organism evidence="2 3">
    <name type="scientific">Mucor velutinosus</name>
    <dbReference type="NCBI Taxonomy" id="708070"/>
    <lineage>
        <taxon>Eukaryota</taxon>
        <taxon>Fungi</taxon>
        <taxon>Fungi incertae sedis</taxon>
        <taxon>Mucoromycota</taxon>
        <taxon>Mucoromycotina</taxon>
        <taxon>Mucoromycetes</taxon>
        <taxon>Mucorales</taxon>
        <taxon>Mucorineae</taxon>
        <taxon>Mucoraceae</taxon>
        <taxon>Mucor</taxon>
    </lineage>
</organism>
<gene>
    <name evidence="2" type="ORF">ATC70_008908</name>
</gene>
<dbReference type="InterPro" id="IPR001810">
    <property type="entry name" value="F-box_dom"/>
</dbReference>
<evidence type="ECO:0000313" key="2">
    <source>
        <dbReference type="EMBL" id="KAK4518686.1"/>
    </source>
</evidence>